<dbReference type="Proteomes" id="UP000655751">
    <property type="component" value="Unassembled WGS sequence"/>
</dbReference>
<name>A0A931I6U7_9NOCA</name>
<reference evidence="1" key="1">
    <citation type="submission" date="2020-11" db="EMBL/GenBank/DDBJ databases">
        <title>Nocardia NEAU-351.nov., a novel actinomycete isolated from the cow dung.</title>
        <authorList>
            <person name="Zhang X."/>
        </authorList>
    </citation>
    <scope>NUCLEOTIDE SEQUENCE</scope>
    <source>
        <strain evidence="1">NEAU-351</strain>
    </source>
</reference>
<comment type="caution">
    <text evidence="1">The sequence shown here is derived from an EMBL/GenBank/DDBJ whole genome shotgun (WGS) entry which is preliminary data.</text>
</comment>
<protein>
    <submittedName>
        <fullName evidence="1">Uncharacterized protein</fullName>
    </submittedName>
</protein>
<gene>
    <name evidence="1" type="ORF">IT779_03255</name>
</gene>
<sequence length="154" mass="15531">MDPAESIAAAIAAGAAATATGVEQHGFSTAYHAVRTLISERYAGVDLTAVEADPRSWTSRAALIESLRSTAAAADVELTDAADHLSGVLARHFPDIAGAIGVSLHKVRAGAVRITDVAAVGPGVVAVDTSVDGSLEIGGVRSGRESPPPPMARP</sequence>
<organism evidence="1 2">
    <name type="scientific">Nocardia bovistercoris</name>
    <dbReference type="NCBI Taxonomy" id="2785916"/>
    <lineage>
        <taxon>Bacteria</taxon>
        <taxon>Bacillati</taxon>
        <taxon>Actinomycetota</taxon>
        <taxon>Actinomycetes</taxon>
        <taxon>Mycobacteriales</taxon>
        <taxon>Nocardiaceae</taxon>
        <taxon>Nocardia</taxon>
    </lineage>
</organism>
<keyword evidence="2" id="KW-1185">Reference proteome</keyword>
<evidence type="ECO:0000313" key="1">
    <source>
        <dbReference type="EMBL" id="MBH0775301.1"/>
    </source>
</evidence>
<accession>A0A931I6U7</accession>
<evidence type="ECO:0000313" key="2">
    <source>
        <dbReference type="Proteomes" id="UP000655751"/>
    </source>
</evidence>
<dbReference type="AlphaFoldDB" id="A0A931I6U7"/>
<dbReference type="EMBL" id="JADMLG010000001">
    <property type="protein sequence ID" value="MBH0775301.1"/>
    <property type="molecule type" value="Genomic_DNA"/>
</dbReference>
<dbReference type="RefSeq" id="WP_196147578.1">
    <property type="nucleotide sequence ID" value="NZ_JADMLG010000001.1"/>
</dbReference>
<proteinExistence type="predicted"/>